<gene>
    <name evidence="1" type="ORF">PGLA1383_LOCUS56036</name>
</gene>
<evidence type="ECO:0000313" key="2">
    <source>
        <dbReference type="Proteomes" id="UP000654075"/>
    </source>
</evidence>
<protein>
    <submittedName>
        <fullName evidence="1">Uncharacterized protein</fullName>
    </submittedName>
</protein>
<sequence>AFGCPTTLSTDGGLGVPKARSCALHLFPDAFSLSPLVHLSEGRMCVSSTRSTMEHHHSSTVHVLSLRAVDYTMLLPQAPTRLDDRDSMKCWTDQYLFRGT</sequence>
<proteinExistence type="predicted"/>
<keyword evidence="2" id="KW-1185">Reference proteome</keyword>
<dbReference type="EMBL" id="CAJNNV010032889">
    <property type="protein sequence ID" value="CAE8641386.1"/>
    <property type="molecule type" value="Genomic_DNA"/>
</dbReference>
<comment type="caution">
    <text evidence="1">The sequence shown here is derived from an EMBL/GenBank/DDBJ whole genome shotgun (WGS) entry which is preliminary data.</text>
</comment>
<accession>A0A813HVL2</accession>
<name>A0A813HVL2_POLGL</name>
<organism evidence="1 2">
    <name type="scientific">Polarella glacialis</name>
    <name type="common">Dinoflagellate</name>
    <dbReference type="NCBI Taxonomy" id="89957"/>
    <lineage>
        <taxon>Eukaryota</taxon>
        <taxon>Sar</taxon>
        <taxon>Alveolata</taxon>
        <taxon>Dinophyceae</taxon>
        <taxon>Suessiales</taxon>
        <taxon>Suessiaceae</taxon>
        <taxon>Polarella</taxon>
    </lineage>
</organism>
<evidence type="ECO:0000313" key="1">
    <source>
        <dbReference type="EMBL" id="CAE8641386.1"/>
    </source>
</evidence>
<reference evidence="1" key="1">
    <citation type="submission" date="2021-02" db="EMBL/GenBank/DDBJ databases">
        <authorList>
            <person name="Dougan E. K."/>
            <person name="Rhodes N."/>
            <person name="Thang M."/>
            <person name="Chan C."/>
        </authorList>
    </citation>
    <scope>NUCLEOTIDE SEQUENCE</scope>
</reference>
<dbReference type="AlphaFoldDB" id="A0A813HVL2"/>
<feature type="non-terminal residue" evidence="1">
    <location>
        <position position="1"/>
    </location>
</feature>
<dbReference type="Proteomes" id="UP000654075">
    <property type="component" value="Unassembled WGS sequence"/>
</dbReference>